<proteinExistence type="predicted"/>
<evidence type="ECO:0000313" key="2">
    <source>
        <dbReference type="Proteomes" id="UP000828048"/>
    </source>
</evidence>
<evidence type="ECO:0000313" key="1">
    <source>
        <dbReference type="EMBL" id="KAH7859557.1"/>
    </source>
</evidence>
<keyword evidence="2" id="KW-1185">Reference proteome</keyword>
<accession>A0ACB7Z349</accession>
<protein>
    <submittedName>
        <fullName evidence="1">Uncharacterized protein</fullName>
    </submittedName>
</protein>
<name>A0ACB7Z349_9ERIC</name>
<gene>
    <name evidence="1" type="ORF">Vadar_002540</name>
</gene>
<organism evidence="1 2">
    <name type="scientific">Vaccinium darrowii</name>
    <dbReference type="NCBI Taxonomy" id="229202"/>
    <lineage>
        <taxon>Eukaryota</taxon>
        <taxon>Viridiplantae</taxon>
        <taxon>Streptophyta</taxon>
        <taxon>Embryophyta</taxon>
        <taxon>Tracheophyta</taxon>
        <taxon>Spermatophyta</taxon>
        <taxon>Magnoliopsida</taxon>
        <taxon>eudicotyledons</taxon>
        <taxon>Gunneridae</taxon>
        <taxon>Pentapetalae</taxon>
        <taxon>asterids</taxon>
        <taxon>Ericales</taxon>
        <taxon>Ericaceae</taxon>
        <taxon>Vaccinioideae</taxon>
        <taxon>Vaccinieae</taxon>
        <taxon>Vaccinium</taxon>
    </lineage>
</organism>
<sequence>MSQRRQKPVTPFTPQSSSMPPPIWESQSTSTQVESNDIRQPTGDSSQANETNSVPLTGVAYKVNSDGDEIIDTSGLRGKNWLHFQKVKVKGTGALKARCLYCKKKLVAEQKSGTTHLADHYNSCLKRKIVDGNQKILTPSLMAGPGKKNTLQPYSYDPEYARQQLAYMIIMHEYPLNMVEHVGFRRFCYALQPSFQVVSRNTIKKDILNIYDVERLKTMRLMEKIEVEFP</sequence>
<dbReference type="Proteomes" id="UP000828048">
    <property type="component" value="Chromosome 4"/>
</dbReference>
<dbReference type="EMBL" id="CM037154">
    <property type="protein sequence ID" value="KAH7859557.1"/>
    <property type="molecule type" value="Genomic_DNA"/>
</dbReference>
<comment type="caution">
    <text evidence="1">The sequence shown here is derived from an EMBL/GenBank/DDBJ whole genome shotgun (WGS) entry which is preliminary data.</text>
</comment>
<reference evidence="1 2" key="1">
    <citation type="journal article" date="2021" name="Hortic Res">
        <title>High-quality reference genome and annotation aids understanding of berry development for evergreen blueberry (Vaccinium darrowii).</title>
        <authorList>
            <person name="Yu J."/>
            <person name="Hulse-Kemp A.M."/>
            <person name="Babiker E."/>
            <person name="Staton M."/>
        </authorList>
    </citation>
    <scope>NUCLEOTIDE SEQUENCE [LARGE SCALE GENOMIC DNA]</scope>
    <source>
        <strain evidence="2">cv. NJ 8807/NJ 8810</strain>
        <tissue evidence="1">Young leaf</tissue>
    </source>
</reference>